<sequence length="459" mass="50936">MFPNEIWKECFGGASTNQLKILCIVCRQFAHIFQPLLFEHFKAEPRAIDLPFEGRTIRESVAQYFKHDTHRRFGNRWHDHVAHLIGARQRFLLVSAHDRLAQCVRKCTIRGGNSTGKAPTSVIPSCLGTLIIMEHQTAISSIQSCLTGFTNLRQLNLSDFFITPETLRVIEQLPRLQELTLVGCHPSQAPVNFAAPAQLFKVKVCMFSLKALVKESADNPPWATWAAGLIPKRSIQTLLLDDWNHRLDVQAYRILPALRDLGPLPLLTNLSVPLPHSRSMADALLSALENTPTLQILMIGNSALSGSCSFRYRISQFDYPSVSPAAAPLLQRLFAPVEWAERLVPGRPINVLKVYESPVDGGKVLSLDILRPLSAVTVPLERLSLPIFGYSPILSVIGDYFPQLKELFLVVPDVGIDEFPASPSTEPSDLDDDDDDNVEPVIAAESVATVPVDSREDNA</sequence>
<keyword evidence="3" id="KW-1185">Reference proteome</keyword>
<evidence type="ECO:0008006" key="4">
    <source>
        <dbReference type="Google" id="ProtNLM"/>
    </source>
</evidence>
<gene>
    <name evidence="2" type="ORF">DFP72DRAFT_499654</name>
</gene>
<dbReference type="SUPFAM" id="SSF52058">
    <property type="entry name" value="L domain-like"/>
    <property type="match status" value="1"/>
</dbReference>
<dbReference type="Proteomes" id="UP000521943">
    <property type="component" value="Unassembled WGS sequence"/>
</dbReference>
<dbReference type="EMBL" id="JACGCI010000052">
    <property type="protein sequence ID" value="KAF6751144.1"/>
    <property type="molecule type" value="Genomic_DNA"/>
</dbReference>
<proteinExistence type="predicted"/>
<dbReference type="AlphaFoldDB" id="A0A8H6M2T8"/>
<comment type="caution">
    <text evidence="2">The sequence shown here is derived from an EMBL/GenBank/DDBJ whole genome shotgun (WGS) entry which is preliminary data.</text>
</comment>
<dbReference type="OrthoDB" id="2864564at2759"/>
<evidence type="ECO:0000313" key="2">
    <source>
        <dbReference type="EMBL" id="KAF6751144.1"/>
    </source>
</evidence>
<dbReference type="Gene3D" id="3.80.10.10">
    <property type="entry name" value="Ribonuclease Inhibitor"/>
    <property type="match status" value="1"/>
</dbReference>
<evidence type="ECO:0000256" key="1">
    <source>
        <dbReference type="SAM" id="MobiDB-lite"/>
    </source>
</evidence>
<reference evidence="2 3" key="1">
    <citation type="submission" date="2020-07" db="EMBL/GenBank/DDBJ databases">
        <title>Comparative genomics of pyrophilous fungi reveals a link between fire events and developmental genes.</title>
        <authorList>
            <consortium name="DOE Joint Genome Institute"/>
            <person name="Steindorff A.S."/>
            <person name="Carver A."/>
            <person name="Calhoun S."/>
            <person name="Stillman K."/>
            <person name="Liu H."/>
            <person name="Lipzen A."/>
            <person name="Pangilinan J."/>
            <person name="Labutti K."/>
            <person name="Bruns T.D."/>
            <person name="Grigoriev I.V."/>
        </authorList>
    </citation>
    <scope>NUCLEOTIDE SEQUENCE [LARGE SCALE GENOMIC DNA]</scope>
    <source>
        <strain evidence="2 3">CBS 144469</strain>
    </source>
</reference>
<name>A0A8H6M2T8_9AGAR</name>
<protein>
    <recommendedName>
        <fullName evidence="4">F-box domain-containing protein</fullName>
    </recommendedName>
</protein>
<accession>A0A8H6M2T8</accession>
<organism evidence="2 3">
    <name type="scientific">Ephemerocybe angulata</name>
    <dbReference type="NCBI Taxonomy" id="980116"/>
    <lineage>
        <taxon>Eukaryota</taxon>
        <taxon>Fungi</taxon>
        <taxon>Dikarya</taxon>
        <taxon>Basidiomycota</taxon>
        <taxon>Agaricomycotina</taxon>
        <taxon>Agaricomycetes</taxon>
        <taxon>Agaricomycetidae</taxon>
        <taxon>Agaricales</taxon>
        <taxon>Agaricineae</taxon>
        <taxon>Psathyrellaceae</taxon>
        <taxon>Ephemerocybe</taxon>
    </lineage>
</organism>
<feature type="region of interest" description="Disordered" evidence="1">
    <location>
        <begin position="420"/>
        <end position="439"/>
    </location>
</feature>
<dbReference type="InterPro" id="IPR032675">
    <property type="entry name" value="LRR_dom_sf"/>
</dbReference>
<feature type="compositionally biased region" description="Acidic residues" evidence="1">
    <location>
        <begin position="428"/>
        <end position="438"/>
    </location>
</feature>
<evidence type="ECO:0000313" key="3">
    <source>
        <dbReference type="Proteomes" id="UP000521943"/>
    </source>
</evidence>